<comment type="caution">
    <text evidence="1">The sequence shown here is derived from an EMBL/GenBank/DDBJ whole genome shotgun (WGS) entry which is preliminary data.</text>
</comment>
<reference evidence="1 2" key="1">
    <citation type="journal article" date="2019" name="Commun. Biol.">
        <title>The bagworm genome reveals a unique fibroin gene that provides high tensile strength.</title>
        <authorList>
            <person name="Kono N."/>
            <person name="Nakamura H."/>
            <person name="Ohtoshi R."/>
            <person name="Tomita M."/>
            <person name="Numata K."/>
            <person name="Arakawa K."/>
        </authorList>
    </citation>
    <scope>NUCLEOTIDE SEQUENCE [LARGE SCALE GENOMIC DNA]</scope>
</reference>
<dbReference type="EMBL" id="BGZK01000499">
    <property type="protein sequence ID" value="GBP47301.1"/>
    <property type="molecule type" value="Genomic_DNA"/>
</dbReference>
<organism evidence="1 2">
    <name type="scientific">Eumeta variegata</name>
    <name type="common">Bagworm moth</name>
    <name type="synonym">Eumeta japonica</name>
    <dbReference type="NCBI Taxonomy" id="151549"/>
    <lineage>
        <taxon>Eukaryota</taxon>
        <taxon>Metazoa</taxon>
        <taxon>Ecdysozoa</taxon>
        <taxon>Arthropoda</taxon>
        <taxon>Hexapoda</taxon>
        <taxon>Insecta</taxon>
        <taxon>Pterygota</taxon>
        <taxon>Neoptera</taxon>
        <taxon>Endopterygota</taxon>
        <taxon>Lepidoptera</taxon>
        <taxon>Glossata</taxon>
        <taxon>Ditrysia</taxon>
        <taxon>Tineoidea</taxon>
        <taxon>Psychidae</taxon>
        <taxon>Oiketicinae</taxon>
        <taxon>Eumeta</taxon>
    </lineage>
</organism>
<evidence type="ECO:0000313" key="1">
    <source>
        <dbReference type="EMBL" id="GBP47301.1"/>
    </source>
</evidence>
<keyword evidence="2" id="KW-1185">Reference proteome</keyword>
<sequence>MATPPQLKCMQLICAGGRNIYKMQPNWYIPFSYTPIVIHEAWLKYRSLDRLKTLSVICPPHRKKSFVRNSRFNYTLDSTVKAAPSLDLSVASGAFYNRLLESSFADACLQYAQHAACNPSLILESASSL</sequence>
<evidence type="ECO:0000313" key="2">
    <source>
        <dbReference type="Proteomes" id="UP000299102"/>
    </source>
</evidence>
<name>A0A4C1W8B1_EUMVA</name>
<protein>
    <submittedName>
        <fullName evidence="1">Uncharacterized protein</fullName>
    </submittedName>
</protein>
<gene>
    <name evidence="1" type="ORF">EVAR_38065_1</name>
</gene>
<dbReference type="AlphaFoldDB" id="A0A4C1W8B1"/>
<accession>A0A4C1W8B1</accession>
<proteinExistence type="predicted"/>
<dbReference type="Proteomes" id="UP000299102">
    <property type="component" value="Unassembled WGS sequence"/>
</dbReference>